<comment type="similarity">
    <text evidence="1">Belongs to the ATP-dependent AMP-binding enzyme family.</text>
</comment>
<feature type="non-terminal residue" evidence="4">
    <location>
        <position position="518"/>
    </location>
</feature>
<dbReference type="GO" id="GO:0031956">
    <property type="term" value="F:medium-chain fatty acid-CoA ligase activity"/>
    <property type="evidence" value="ECO:0007669"/>
    <property type="project" value="TreeGrafter"/>
</dbReference>
<dbReference type="InterPro" id="IPR020845">
    <property type="entry name" value="AMP-binding_CS"/>
</dbReference>
<dbReference type="Gene3D" id="3.30.300.30">
    <property type="match status" value="1"/>
</dbReference>
<feature type="domain" description="AMP-dependent synthetase/ligase" evidence="3">
    <location>
        <begin position="36"/>
        <end position="413"/>
    </location>
</feature>
<evidence type="ECO:0000313" key="4">
    <source>
        <dbReference type="EMBL" id="KKN04937.1"/>
    </source>
</evidence>
<dbReference type="GO" id="GO:0006631">
    <property type="term" value="P:fatty acid metabolic process"/>
    <property type="evidence" value="ECO:0007669"/>
    <property type="project" value="TreeGrafter"/>
</dbReference>
<dbReference type="PANTHER" id="PTHR43201">
    <property type="entry name" value="ACYL-COA SYNTHETASE"/>
    <property type="match status" value="1"/>
</dbReference>
<dbReference type="SUPFAM" id="SSF56801">
    <property type="entry name" value="Acetyl-CoA synthetase-like"/>
    <property type="match status" value="1"/>
</dbReference>
<reference evidence="4" key="1">
    <citation type="journal article" date="2015" name="Nature">
        <title>Complex archaea that bridge the gap between prokaryotes and eukaryotes.</title>
        <authorList>
            <person name="Spang A."/>
            <person name="Saw J.H."/>
            <person name="Jorgensen S.L."/>
            <person name="Zaremba-Niedzwiedzka K."/>
            <person name="Martijn J."/>
            <person name="Lind A.E."/>
            <person name="van Eijk R."/>
            <person name="Schleper C."/>
            <person name="Guy L."/>
            <person name="Ettema T.J."/>
        </authorList>
    </citation>
    <scope>NUCLEOTIDE SEQUENCE</scope>
</reference>
<dbReference type="PROSITE" id="PS00455">
    <property type="entry name" value="AMP_BINDING"/>
    <property type="match status" value="1"/>
</dbReference>
<dbReference type="Gene3D" id="3.40.50.12780">
    <property type="entry name" value="N-terminal domain of ligase-like"/>
    <property type="match status" value="1"/>
</dbReference>
<dbReference type="Pfam" id="PF00501">
    <property type="entry name" value="AMP-binding"/>
    <property type="match status" value="1"/>
</dbReference>
<dbReference type="PANTHER" id="PTHR43201:SF5">
    <property type="entry name" value="MEDIUM-CHAIN ACYL-COA LIGASE ACSF2, MITOCHONDRIAL"/>
    <property type="match status" value="1"/>
</dbReference>
<gene>
    <name evidence="4" type="ORF">LCGC14_1092350</name>
</gene>
<keyword evidence="2" id="KW-0436">Ligase</keyword>
<accession>A0A0F9MZR2</accession>
<evidence type="ECO:0000256" key="2">
    <source>
        <dbReference type="ARBA" id="ARBA00022598"/>
    </source>
</evidence>
<protein>
    <recommendedName>
        <fullName evidence="3">AMP-dependent synthetase/ligase domain-containing protein</fullName>
    </recommendedName>
</protein>
<dbReference type="AlphaFoldDB" id="A0A0F9MZR2"/>
<dbReference type="InterPro" id="IPR000873">
    <property type="entry name" value="AMP-dep_synth/lig_dom"/>
</dbReference>
<comment type="caution">
    <text evidence="4">The sequence shown here is derived from an EMBL/GenBank/DDBJ whole genome shotgun (WGS) entry which is preliminary data.</text>
</comment>
<proteinExistence type="inferred from homology"/>
<dbReference type="InterPro" id="IPR045851">
    <property type="entry name" value="AMP-bd_C_sf"/>
</dbReference>
<dbReference type="EMBL" id="LAZR01004862">
    <property type="protein sequence ID" value="KKN04937.1"/>
    <property type="molecule type" value="Genomic_DNA"/>
</dbReference>
<sequence>MTLIEDEVTKNIHEAQEMIDGSSFSFPWSNFSEVMEERTRGHSNKTFLIYYDDDKNERCEFSYKEFNDFVNRTANLLIEDLHVKRGDKVSTILFNHYYTVFIYFACWKIGACVVPINIEEDIDRKKFILENSESRITFCWIDSLKEIEAIKDSLPHLEHIVTVGGISKDNYINYEEEVHKKSPDFISKDSEINDDALIVYTSGTTGPPKGVILSQYNLLIDADGISEWHHFNQEDRLMCILPIHHVNGTIVTLFTPYYMGGSTVLNRKFKSSTFWKKIHTDKVNCVSVVPTILEFLLEANEDISKYSLGHFKWIICGAGPLLVETALNFQERFNIPIMHGYGLSETTCYSCFLPTDLRRDELTYWLSHHKFPSIGIPIKHNDMAIIDEKGNELKELEKGEIVVKGRTVIKGYFKRPDANKDAFKFGWFRTGDEGFYKLDKQKRKFFFITGRIKELIIRGGINISPLEVDDVLKSHPKVRFGMAVPFENRYYGEEIAAYIVPKNGIEITEKDVLEYCKR</sequence>
<evidence type="ECO:0000256" key="1">
    <source>
        <dbReference type="ARBA" id="ARBA00006432"/>
    </source>
</evidence>
<name>A0A0F9MZR2_9ZZZZ</name>
<evidence type="ECO:0000259" key="3">
    <source>
        <dbReference type="Pfam" id="PF00501"/>
    </source>
</evidence>
<dbReference type="InterPro" id="IPR042099">
    <property type="entry name" value="ANL_N_sf"/>
</dbReference>
<organism evidence="4">
    <name type="scientific">marine sediment metagenome</name>
    <dbReference type="NCBI Taxonomy" id="412755"/>
    <lineage>
        <taxon>unclassified sequences</taxon>
        <taxon>metagenomes</taxon>
        <taxon>ecological metagenomes</taxon>
    </lineage>
</organism>